<reference evidence="1 2" key="2">
    <citation type="journal article" date="2012" name="Environ. Microbiol.">
        <title>Characterization of the first alginolytic operons in a marine bacterium: from their emergence in marine Flavobacteriia to their independent transfers to marine Proteobacteria and human gut Bacteroides.</title>
        <authorList>
            <person name="Thomas F."/>
            <person name="Barbeyron T."/>
            <person name="Tonon T."/>
            <person name="Genicot S."/>
            <person name="Czjzek M."/>
            <person name="Michel G."/>
        </authorList>
    </citation>
    <scope>NUCLEOTIDE SEQUENCE [LARGE SCALE GENOMIC DNA]</scope>
    <source>
        <strain evidence="2">DSM 12802 / CCUG 47099 / CIP 106680 / NCIMB 13871 / Dsij</strain>
    </source>
</reference>
<organism evidence="1 2">
    <name type="scientific">Zobellia galactanivorans (strain DSM 12802 / CCUG 47099 / CIP 106680 / NCIMB 13871 / Dsij)</name>
    <dbReference type="NCBI Taxonomy" id="63186"/>
    <lineage>
        <taxon>Bacteria</taxon>
        <taxon>Pseudomonadati</taxon>
        <taxon>Bacteroidota</taxon>
        <taxon>Flavobacteriia</taxon>
        <taxon>Flavobacteriales</taxon>
        <taxon>Flavobacteriaceae</taxon>
        <taxon>Zobellia</taxon>
    </lineage>
</organism>
<proteinExistence type="predicted"/>
<evidence type="ECO:0000313" key="1">
    <source>
        <dbReference type="EMBL" id="CAZ94514.1"/>
    </source>
</evidence>
<sequence length="164" mass="18793">MKRRQFIESTLVTIIGLCSPPLLASCSKKGNIHLNTLMGKGEKLLQEFPHQGDQYFSFYILEPGDFVHPNIKGDKAYVYCENGKIVGYTITSEKIEEKQKWQEHSKQMYGVGKKIYKNDYGMSQQWQNEKLKITLSSSGNQRENIDDKVFYSEVLSSSNIILAN</sequence>
<dbReference type="KEGG" id="zga:ZOBELLIA_441"/>
<dbReference type="EMBL" id="FP476056">
    <property type="protein sequence ID" value="CAZ94514.1"/>
    <property type="molecule type" value="Genomic_DNA"/>
</dbReference>
<protein>
    <recommendedName>
        <fullName evidence="3">Lipoprotein</fullName>
    </recommendedName>
</protein>
<evidence type="ECO:0008006" key="3">
    <source>
        <dbReference type="Google" id="ProtNLM"/>
    </source>
</evidence>
<accession>G0L0W9</accession>
<name>G0L0W9_ZOBGA</name>
<reference evidence="2" key="1">
    <citation type="submission" date="2009-07" db="EMBL/GenBank/DDBJ databases">
        <title>Complete genome sequence of Zobellia galactanivorans Dsij.</title>
        <authorList>
            <consortium name="Genoscope - CEA"/>
        </authorList>
    </citation>
    <scope>NUCLEOTIDE SEQUENCE [LARGE SCALE GENOMIC DNA]</scope>
    <source>
        <strain evidence="2">DSM 12802 / CCUG 47099 / CIP 106680 / NCIMB 13871 / Dsij</strain>
    </source>
</reference>
<dbReference type="PROSITE" id="PS51257">
    <property type="entry name" value="PROKAR_LIPOPROTEIN"/>
    <property type="match status" value="1"/>
</dbReference>
<dbReference type="AlphaFoldDB" id="G0L0W9"/>
<dbReference type="HOGENOM" id="CLU_1618386_0_0_10"/>
<dbReference type="Proteomes" id="UP000008898">
    <property type="component" value="Chromosome"/>
</dbReference>
<keyword evidence="2" id="KW-1185">Reference proteome</keyword>
<gene>
    <name evidence="1" type="ordered locus">zobellia_441</name>
</gene>
<evidence type="ECO:0000313" key="2">
    <source>
        <dbReference type="Proteomes" id="UP000008898"/>
    </source>
</evidence>
<dbReference type="STRING" id="63186.ZOBELLIA_441"/>